<gene>
    <name evidence="5" type="ORF">ACFPZN_25735</name>
</gene>
<feature type="compositionally biased region" description="Low complexity" evidence="3">
    <location>
        <begin position="586"/>
        <end position="603"/>
    </location>
</feature>
<feature type="compositionally biased region" description="Basic and acidic residues" evidence="3">
    <location>
        <begin position="564"/>
        <end position="584"/>
    </location>
</feature>
<dbReference type="Proteomes" id="UP001596074">
    <property type="component" value="Unassembled WGS sequence"/>
</dbReference>
<dbReference type="Pfam" id="PF00501">
    <property type="entry name" value="AMP-binding"/>
    <property type="match status" value="1"/>
</dbReference>
<dbReference type="InterPro" id="IPR020845">
    <property type="entry name" value="AMP-binding_CS"/>
</dbReference>
<keyword evidence="6" id="KW-1185">Reference proteome</keyword>
<feature type="domain" description="AMP-dependent synthetase/ligase" evidence="4">
    <location>
        <begin position="16"/>
        <end position="411"/>
    </location>
</feature>
<dbReference type="Gene3D" id="3.30.300.30">
    <property type="match status" value="1"/>
</dbReference>
<sequence length="603" mass="63931">MDYSEIPLPDVLRIRSQEQGDALAFRFLADGTRDQSIDWTYHDLAAHAGIVAAGLEGTGGRRVVLAVDPGLHYVAALFGILGAGATAVPSFPPVGKRATERFLSIIADCSPDVVIVSGWLETEADELVRRLPPAARAVRWLFVDDGFFRGKSGPGAFPVRHSEPALLQYTSGSTGDPKGIVLTHDNLVSNCEALHHSMGADSARTGLSWLPPYHDMGLMGTIMLALHGGWPLVMMSPVHFVQQPVRWLRAVTEHEVTISVAPNFAFDMCVDSIADDELADLDLSTLRQLYCGAEPVLRSTLDRFRERFAAFGYRESALIPCYGMAEATLFVSGKPDGTTVRTAWVGKPALERGTVEVTAPGAGGATEVVSCGAVAHGHEVLVTDPETMSPLPEGRVGEIWVRGPNVAEGYFGKPEATAATFGARPSGDDGETDEDADGGAYLRTGDAGFLLDGELYVTGRLKDVVIIAGRNLYPQDIEVSALAAHDGLRKAAAFSVRPEGRGEELVVVGEFRRAGRRSAEDLAAVREAVVAAVTADHAVRPARVHLGPPGTVPTTTSGKVRRNATREAYERGSLKELAPVRDGSRTGTTGAAGALAAAGEAKG</sequence>
<name>A0ABW1A236_9ACTN</name>
<evidence type="ECO:0000313" key="6">
    <source>
        <dbReference type="Proteomes" id="UP001596074"/>
    </source>
</evidence>
<dbReference type="InterPro" id="IPR000873">
    <property type="entry name" value="AMP-dep_synth/lig_dom"/>
</dbReference>
<organism evidence="5 6">
    <name type="scientific">Actinomadura rugatobispora</name>
    <dbReference type="NCBI Taxonomy" id="1994"/>
    <lineage>
        <taxon>Bacteria</taxon>
        <taxon>Bacillati</taxon>
        <taxon>Actinomycetota</taxon>
        <taxon>Actinomycetes</taxon>
        <taxon>Streptosporangiales</taxon>
        <taxon>Thermomonosporaceae</taxon>
        <taxon>Actinomadura</taxon>
    </lineage>
</organism>
<dbReference type="SUPFAM" id="SSF56801">
    <property type="entry name" value="Acetyl-CoA synthetase-like"/>
    <property type="match status" value="1"/>
</dbReference>
<comment type="similarity">
    <text evidence="1">Belongs to the ATP-dependent AMP-binding enzyme family.</text>
</comment>
<evidence type="ECO:0000256" key="2">
    <source>
        <dbReference type="ARBA" id="ARBA00022598"/>
    </source>
</evidence>
<feature type="region of interest" description="Disordered" evidence="3">
    <location>
        <begin position="543"/>
        <end position="603"/>
    </location>
</feature>
<dbReference type="Gene3D" id="3.40.50.12780">
    <property type="entry name" value="N-terminal domain of ligase-like"/>
    <property type="match status" value="1"/>
</dbReference>
<reference evidence="6" key="1">
    <citation type="journal article" date="2019" name="Int. J. Syst. Evol. Microbiol.">
        <title>The Global Catalogue of Microorganisms (GCM) 10K type strain sequencing project: providing services to taxonomists for standard genome sequencing and annotation.</title>
        <authorList>
            <consortium name="The Broad Institute Genomics Platform"/>
            <consortium name="The Broad Institute Genome Sequencing Center for Infectious Disease"/>
            <person name="Wu L."/>
            <person name="Ma J."/>
        </authorList>
    </citation>
    <scope>NUCLEOTIDE SEQUENCE [LARGE SCALE GENOMIC DNA]</scope>
    <source>
        <strain evidence="6">KCTC 42087</strain>
    </source>
</reference>
<dbReference type="GO" id="GO:0016874">
    <property type="term" value="F:ligase activity"/>
    <property type="evidence" value="ECO:0007669"/>
    <property type="project" value="UniProtKB-KW"/>
</dbReference>
<keyword evidence="2 5" id="KW-0436">Ligase</keyword>
<evidence type="ECO:0000313" key="5">
    <source>
        <dbReference type="EMBL" id="MFC5749032.1"/>
    </source>
</evidence>
<dbReference type="InterPro" id="IPR042099">
    <property type="entry name" value="ANL_N_sf"/>
</dbReference>
<comment type="caution">
    <text evidence="5">The sequence shown here is derived from an EMBL/GenBank/DDBJ whole genome shotgun (WGS) entry which is preliminary data.</text>
</comment>
<feature type="compositionally biased region" description="Low complexity" evidence="3">
    <location>
        <begin position="547"/>
        <end position="558"/>
    </location>
</feature>
<protein>
    <submittedName>
        <fullName evidence="5">Fatty acyl-AMP ligase</fullName>
    </submittedName>
</protein>
<dbReference type="PANTHER" id="PTHR22754">
    <property type="entry name" value="DISCO-INTERACTING PROTEIN 2 DIP2 -RELATED"/>
    <property type="match status" value="1"/>
</dbReference>
<accession>A0ABW1A236</accession>
<dbReference type="InterPro" id="IPR045851">
    <property type="entry name" value="AMP-bd_C_sf"/>
</dbReference>
<dbReference type="CDD" id="cd05931">
    <property type="entry name" value="FAAL"/>
    <property type="match status" value="1"/>
</dbReference>
<dbReference type="PROSITE" id="PS00455">
    <property type="entry name" value="AMP_BINDING"/>
    <property type="match status" value="1"/>
</dbReference>
<evidence type="ECO:0000256" key="3">
    <source>
        <dbReference type="SAM" id="MobiDB-lite"/>
    </source>
</evidence>
<evidence type="ECO:0000256" key="1">
    <source>
        <dbReference type="ARBA" id="ARBA00006432"/>
    </source>
</evidence>
<dbReference type="InterPro" id="IPR040097">
    <property type="entry name" value="FAAL/FAAC"/>
</dbReference>
<proteinExistence type="inferred from homology"/>
<evidence type="ECO:0000259" key="4">
    <source>
        <dbReference type="Pfam" id="PF00501"/>
    </source>
</evidence>
<dbReference type="RefSeq" id="WP_378284741.1">
    <property type="nucleotide sequence ID" value="NZ_JBHSON010000038.1"/>
</dbReference>
<dbReference type="PANTHER" id="PTHR22754:SF32">
    <property type="entry name" value="DISCO-INTERACTING PROTEIN 2"/>
    <property type="match status" value="1"/>
</dbReference>
<dbReference type="EMBL" id="JBHSON010000038">
    <property type="protein sequence ID" value="MFC5749032.1"/>
    <property type="molecule type" value="Genomic_DNA"/>
</dbReference>